<keyword evidence="13" id="KW-1185">Reference proteome</keyword>
<dbReference type="InterPro" id="IPR017441">
    <property type="entry name" value="Protein_kinase_ATP_BS"/>
</dbReference>
<dbReference type="PROSITE" id="PS00108">
    <property type="entry name" value="PROTEIN_KINASE_ST"/>
    <property type="match status" value="1"/>
</dbReference>
<dbReference type="PANTHER" id="PTHR23257">
    <property type="entry name" value="SERINE-THREONINE PROTEIN KINASE"/>
    <property type="match status" value="1"/>
</dbReference>
<dbReference type="Gene3D" id="3.30.200.20">
    <property type="entry name" value="Phosphorylase Kinase, domain 1"/>
    <property type="match status" value="1"/>
</dbReference>
<feature type="compositionally biased region" description="Polar residues" evidence="8">
    <location>
        <begin position="365"/>
        <end position="387"/>
    </location>
</feature>
<evidence type="ECO:0000256" key="9">
    <source>
        <dbReference type="SAM" id="Phobius"/>
    </source>
</evidence>
<evidence type="ECO:0000256" key="3">
    <source>
        <dbReference type="ARBA" id="ARBA00022741"/>
    </source>
</evidence>
<evidence type="ECO:0000256" key="7">
    <source>
        <dbReference type="SAM" id="Coils"/>
    </source>
</evidence>
<feature type="compositionally biased region" description="Low complexity" evidence="8">
    <location>
        <begin position="263"/>
        <end position="281"/>
    </location>
</feature>
<keyword evidence="9" id="KW-0812">Transmembrane</keyword>
<keyword evidence="5 6" id="KW-0067">ATP-binding</keyword>
<evidence type="ECO:0000256" key="8">
    <source>
        <dbReference type="SAM" id="MobiDB-lite"/>
    </source>
</evidence>
<dbReference type="InterPro" id="IPR000270">
    <property type="entry name" value="PB1_dom"/>
</dbReference>
<dbReference type="InterPro" id="IPR011009">
    <property type="entry name" value="Kinase-like_dom_sf"/>
</dbReference>
<keyword evidence="2" id="KW-0808">Transferase</keyword>
<dbReference type="SUPFAM" id="SSF56112">
    <property type="entry name" value="Protein kinase-like (PK-like)"/>
    <property type="match status" value="1"/>
</dbReference>
<dbReference type="InterPro" id="IPR050167">
    <property type="entry name" value="Ser_Thr_protein_kinase"/>
</dbReference>
<dbReference type="EMBL" id="OZ020097">
    <property type="protein sequence ID" value="CAK9269590.1"/>
    <property type="molecule type" value="Genomic_DNA"/>
</dbReference>
<proteinExistence type="predicted"/>
<evidence type="ECO:0000259" key="11">
    <source>
        <dbReference type="PROSITE" id="PS51745"/>
    </source>
</evidence>
<keyword evidence="4" id="KW-0418">Kinase</keyword>
<dbReference type="InterPro" id="IPR008271">
    <property type="entry name" value="Ser/Thr_kinase_AS"/>
</dbReference>
<reference evidence="12 13" key="1">
    <citation type="submission" date="2024-02" db="EMBL/GenBank/DDBJ databases">
        <authorList>
            <consortium name="ELIXIR-Norway"/>
            <consortium name="Elixir Norway"/>
        </authorList>
    </citation>
    <scope>NUCLEOTIDE SEQUENCE [LARGE SCALE GENOMIC DNA]</scope>
</reference>
<keyword evidence="1" id="KW-0723">Serine/threonine-protein kinase</keyword>
<feature type="binding site" evidence="6">
    <location>
        <position position="589"/>
    </location>
    <ligand>
        <name>ATP</name>
        <dbReference type="ChEBI" id="CHEBI:30616"/>
    </ligand>
</feature>
<evidence type="ECO:0008006" key="14">
    <source>
        <dbReference type="Google" id="ProtNLM"/>
    </source>
</evidence>
<evidence type="ECO:0000313" key="12">
    <source>
        <dbReference type="EMBL" id="CAK9269590.1"/>
    </source>
</evidence>
<keyword evidence="3 6" id="KW-0547">Nucleotide-binding</keyword>
<dbReference type="CDD" id="cd06410">
    <property type="entry name" value="PB1_UP2"/>
    <property type="match status" value="1"/>
</dbReference>
<dbReference type="PROSITE" id="PS00107">
    <property type="entry name" value="PROTEIN_KINASE_ATP"/>
    <property type="match status" value="1"/>
</dbReference>
<dbReference type="PROSITE" id="PS51745">
    <property type="entry name" value="PB1"/>
    <property type="match status" value="1"/>
</dbReference>
<dbReference type="CDD" id="cd13999">
    <property type="entry name" value="STKc_MAP3K-like"/>
    <property type="match status" value="1"/>
</dbReference>
<organism evidence="12 13">
    <name type="scientific">Sphagnum jensenii</name>
    <dbReference type="NCBI Taxonomy" id="128206"/>
    <lineage>
        <taxon>Eukaryota</taxon>
        <taxon>Viridiplantae</taxon>
        <taxon>Streptophyta</taxon>
        <taxon>Embryophyta</taxon>
        <taxon>Bryophyta</taxon>
        <taxon>Sphagnophytina</taxon>
        <taxon>Sphagnopsida</taxon>
        <taxon>Sphagnales</taxon>
        <taxon>Sphagnaceae</taxon>
        <taxon>Sphagnum</taxon>
    </lineage>
</organism>
<dbReference type="SMART" id="SM00666">
    <property type="entry name" value="PB1"/>
    <property type="match status" value="1"/>
</dbReference>
<keyword evidence="9" id="KW-0472">Membrane</keyword>
<feature type="region of interest" description="Disordered" evidence="8">
    <location>
        <begin position="348"/>
        <end position="387"/>
    </location>
</feature>
<dbReference type="PROSITE" id="PS50011">
    <property type="entry name" value="PROTEIN_KINASE_DOM"/>
    <property type="match status" value="1"/>
</dbReference>
<keyword evidence="7" id="KW-0175">Coiled coil</keyword>
<dbReference type="Pfam" id="PF00564">
    <property type="entry name" value="PB1"/>
    <property type="match status" value="1"/>
</dbReference>
<evidence type="ECO:0000259" key="10">
    <source>
        <dbReference type="PROSITE" id="PS50011"/>
    </source>
</evidence>
<dbReference type="InterPro" id="IPR001245">
    <property type="entry name" value="Ser-Thr/Tyr_kinase_cat_dom"/>
</dbReference>
<feature type="coiled-coil region" evidence="7">
    <location>
        <begin position="502"/>
        <end position="529"/>
    </location>
</feature>
<protein>
    <recommendedName>
        <fullName evidence="14">Protein kinase domain-containing protein</fullName>
    </recommendedName>
</protein>
<dbReference type="PANTHER" id="PTHR23257:SF963">
    <property type="entry name" value="AT08303P"/>
    <property type="match status" value="1"/>
</dbReference>
<name>A0ABP0WVY1_9BRYO</name>
<evidence type="ECO:0000256" key="6">
    <source>
        <dbReference type="PROSITE-ProRule" id="PRU10141"/>
    </source>
</evidence>
<dbReference type="Pfam" id="PF07714">
    <property type="entry name" value="PK_Tyr_Ser-Thr"/>
    <property type="match status" value="1"/>
</dbReference>
<accession>A0ABP0WVY1</accession>
<evidence type="ECO:0000256" key="4">
    <source>
        <dbReference type="ARBA" id="ARBA00022777"/>
    </source>
</evidence>
<gene>
    <name evidence="12" type="ORF">CSSPJE1EN1_LOCUS15068</name>
</gene>
<evidence type="ECO:0000256" key="5">
    <source>
        <dbReference type="ARBA" id="ARBA00022840"/>
    </source>
</evidence>
<evidence type="ECO:0000256" key="1">
    <source>
        <dbReference type="ARBA" id="ARBA00022527"/>
    </source>
</evidence>
<feature type="transmembrane region" description="Helical" evidence="9">
    <location>
        <begin position="7"/>
        <end position="40"/>
    </location>
</feature>
<feature type="region of interest" description="Disordered" evidence="8">
    <location>
        <begin position="178"/>
        <end position="291"/>
    </location>
</feature>
<dbReference type="SUPFAM" id="SSF54277">
    <property type="entry name" value="CAD &amp; PB1 domains"/>
    <property type="match status" value="1"/>
</dbReference>
<sequence>MILLLWFIVIFYNPVVIASVVVVLLMYVGCLFVCLFVVVAVEAVEAVVAAGHPMSTTTLEDISSLRVKLLCSFDGKILPRPGDGRLRYVGGETRIITVNHDISYAELVFKVTEICGYALTLKYQLPDEDLDALVSVSSDEDLENMMEEYDKLRGFDGISRLRVFLFPAVEYDVTHLSDDSVGDQRNPDQRYVDAVNGVPKTGSRKHSETGAPTLPPPIGSDPSSPRFSFRESGRHPGGRQQQQQQHQQQSQEAGYHHHHHPVEYQQPQEEQQQQQQSQQVHRGGGSNGLSDYVDQQYAAAGVLHHPTTTDPPTSRSFHPSASAHFGDRLVHSEERLPRPTLLQQPAHVSSDWPLPHEQRMYEPSPLSQTRFSDPQQQHFHPQHSNSKTNYQNAVLPVVLPALKKPPIHSQYQDWPENVPDWGSENIESFERKPGFHKKYDNMSSLDLSASGGNLALDMASAVFSKQSATPLERRKNDLSEDGKGTWLHDFQAPFISSPIFGLQSWEENLANLEKEFDGVSLKQQSLNDDDHAPEEAIFEKIEVKDQHFVVDGLMETIKNDDLEELRELGSGTYGTVYHGKWRGTDVAIKRIRASCFAGQPSEKERLIADFWKEACTLSQLHHPNVVAFYGVVRDGPGGTLATVTEYMVNGSLKQVLQKNDRTIDRHKRLLLATDAAFGMEYLHEKNIVHFDLKCENLLVNMRDPQRPICKVGDLGLSKVKQQTMVSGGIRGTLPWMAPELLNSTSNMVTEKVDVFSFGIVMWELLTGEEPYANLHYGAIIGGIVNNTLRPKVPTWCDPSWKLLMERCWASEPVDRPGFTDIASNLRAMTAATHPKAQGQFHVTLLP</sequence>
<evidence type="ECO:0000256" key="2">
    <source>
        <dbReference type="ARBA" id="ARBA00022679"/>
    </source>
</evidence>
<feature type="domain" description="PB1" evidence="11">
    <location>
        <begin position="66"/>
        <end position="166"/>
    </location>
</feature>
<dbReference type="Proteomes" id="UP001497444">
    <property type="component" value="Chromosome 2"/>
</dbReference>
<dbReference type="Gene3D" id="3.10.20.90">
    <property type="entry name" value="Phosphatidylinositol 3-kinase Catalytic Subunit, Chain A, domain 1"/>
    <property type="match status" value="1"/>
</dbReference>
<dbReference type="PRINTS" id="PR00109">
    <property type="entry name" value="TYRKINASE"/>
</dbReference>
<dbReference type="SMART" id="SM00220">
    <property type="entry name" value="S_TKc"/>
    <property type="match status" value="1"/>
</dbReference>
<keyword evidence="9" id="KW-1133">Transmembrane helix</keyword>
<dbReference type="InterPro" id="IPR053793">
    <property type="entry name" value="PB1-like"/>
</dbReference>
<feature type="domain" description="Protein kinase" evidence="10">
    <location>
        <begin position="562"/>
        <end position="836"/>
    </location>
</feature>
<feature type="compositionally biased region" description="Low complexity" evidence="8">
    <location>
        <begin position="240"/>
        <end position="251"/>
    </location>
</feature>
<evidence type="ECO:0000313" key="13">
    <source>
        <dbReference type="Proteomes" id="UP001497444"/>
    </source>
</evidence>
<dbReference type="InterPro" id="IPR000719">
    <property type="entry name" value="Prot_kinase_dom"/>
</dbReference>
<dbReference type="Gene3D" id="1.10.510.10">
    <property type="entry name" value="Transferase(Phosphotransferase) domain 1"/>
    <property type="match status" value="1"/>
</dbReference>